<evidence type="ECO:0000313" key="2">
    <source>
        <dbReference type="Proteomes" id="UP001234297"/>
    </source>
</evidence>
<reference evidence="1 2" key="1">
    <citation type="journal article" date="2022" name="Hortic Res">
        <title>A haplotype resolved chromosomal level avocado genome allows analysis of novel avocado genes.</title>
        <authorList>
            <person name="Nath O."/>
            <person name="Fletcher S.J."/>
            <person name="Hayward A."/>
            <person name="Shaw L.M."/>
            <person name="Masouleh A.K."/>
            <person name="Furtado A."/>
            <person name="Henry R.J."/>
            <person name="Mitter N."/>
        </authorList>
    </citation>
    <scope>NUCLEOTIDE SEQUENCE [LARGE SCALE GENOMIC DNA]</scope>
    <source>
        <strain evidence="2">cv. Hass</strain>
    </source>
</reference>
<comment type="caution">
    <text evidence="1">The sequence shown here is derived from an EMBL/GenBank/DDBJ whole genome shotgun (WGS) entry which is preliminary data.</text>
</comment>
<protein>
    <submittedName>
        <fullName evidence="1">Uncharacterized protein</fullName>
    </submittedName>
</protein>
<accession>A0ACC2MJC3</accession>
<evidence type="ECO:0000313" key="1">
    <source>
        <dbReference type="EMBL" id="KAJ8645804.1"/>
    </source>
</evidence>
<proteinExistence type="predicted"/>
<gene>
    <name evidence="1" type="ORF">MRB53_007552</name>
</gene>
<dbReference type="EMBL" id="CM056810">
    <property type="protein sequence ID" value="KAJ8645804.1"/>
    <property type="molecule type" value="Genomic_DNA"/>
</dbReference>
<sequence>MSNSKEILNMDSFPFDTTDDLLLSEIDIEELQNFLFNDNEREVVELENMTEEDQMRLHQHKENTEEGTSSNANKNKSWKEQALRKKMSHAQDTILKYMLKMVDVCKVQGFVYGIVLENGKTMGAVSDNLRSWWKEEVKFDQSAPTAIAKYHKHNPIPDLGDMSDPELASYLTLWELQDTTLSSLLSALMQRCEPPQRNYPFSHEIPPPWWPKGDEEWWHQVGIPSPPEYRKPHDLKKDWKIAALIAVIKHIVPDFAKIRNLVWRSKGLQEKMTARESTIWSSVISKEELLWRRLHQTANSLSSSTMGTFSAPNINDDDILQVEKDVRDDFFNVEPTGERVTFMGESIKAGSMRKRKPSVEPGLFLGERMYICKHVMCPYHNPNSAFLDIKSRNEHQSRCQFRHYNNPSIEVNTTQTNKDMLSSVSPFFTQPNQGLSLNYAQTATLNLSNNQVDHSLFGVGVETGGVNPDNTANNQSFIGEGPQLDQHRMVGQSIEENFIDIDNDFQFGTSFQQLLAMGFAPSSSRGEDSGGDMSKP</sequence>
<keyword evidence="2" id="KW-1185">Reference proteome</keyword>
<name>A0ACC2MJC3_PERAE</name>
<organism evidence="1 2">
    <name type="scientific">Persea americana</name>
    <name type="common">Avocado</name>
    <dbReference type="NCBI Taxonomy" id="3435"/>
    <lineage>
        <taxon>Eukaryota</taxon>
        <taxon>Viridiplantae</taxon>
        <taxon>Streptophyta</taxon>
        <taxon>Embryophyta</taxon>
        <taxon>Tracheophyta</taxon>
        <taxon>Spermatophyta</taxon>
        <taxon>Magnoliopsida</taxon>
        <taxon>Magnoliidae</taxon>
        <taxon>Laurales</taxon>
        <taxon>Lauraceae</taxon>
        <taxon>Persea</taxon>
    </lineage>
</organism>
<dbReference type="Proteomes" id="UP001234297">
    <property type="component" value="Chromosome 2"/>
</dbReference>